<gene>
    <name evidence="1" type="ORF">Raf01_36340</name>
</gene>
<sequence>MTYVYATGPTVPTEPAMKYDLKATPEPGGVRLEVILRDDLPKQLAGSAAFNLEFIPSLYKSRSYQVDSNGDGKYDTFGVLPLSPEDPMDEHWPRPDLVGNAWYVDQWNAEKGDAQP</sequence>
<dbReference type="Proteomes" id="UP000642748">
    <property type="component" value="Unassembled WGS sequence"/>
</dbReference>
<protein>
    <submittedName>
        <fullName evidence="1">Uncharacterized protein</fullName>
    </submittedName>
</protein>
<name>A0A8J3VQW2_9ACTN</name>
<organism evidence="1 2">
    <name type="scientific">Rugosimonospora africana</name>
    <dbReference type="NCBI Taxonomy" id="556532"/>
    <lineage>
        <taxon>Bacteria</taxon>
        <taxon>Bacillati</taxon>
        <taxon>Actinomycetota</taxon>
        <taxon>Actinomycetes</taxon>
        <taxon>Micromonosporales</taxon>
        <taxon>Micromonosporaceae</taxon>
        <taxon>Rugosimonospora</taxon>
    </lineage>
</organism>
<dbReference type="RefSeq" id="WP_203919088.1">
    <property type="nucleotide sequence ID" value="NZ_BONZ01000034.1"/>
</dbReference>
<proteinExistence type="predicted"/>
<keyword evidence="2" id="KW-1185">Reference proteome</keyword>
<comment type="caution">
    <text evidence="1">The sequence shown here is derived from an EMBL/GenBank/DDBJ whole genome shotgun (WGS) entry which is preliminary data.</text>
</comment>
<evidence type="ECO:0000313" key="2">
    <source>
        <dbReference type="Proteomes" id="UP000642748"/>
    </source>
</evidence>
<dbReference type="AlphaFoldDB" id="A0A8J3VQW2"/>
<accession>A0A8J3VQW2</accession>
<reference evidence="1" key="1">
    <citation type="submission" date="2021-01" db="EMBL/GenBank/DDBJ databases">
        <title>Whole genome shotgun sequence of Rugosimonospora africana NBRC 104875.</title>
        <authorList>
            <person name="Komaki H."/>
            <person name="Tamura T."/>
        </authorList>
    </citation>
    <scope>NUCLEOTIDE SEQUENCE</scope>
    <source>
        <strain evidence="1">NBRC 104875</strain>
    </source>
</reference>
<dbReference type="EMBL" id="BONZ01000034">
    <property type="protein sequence ID" value="GIH15462.1"/>
    <property type="molecule type" value="Genomic_DNA"/>
</dbReference>
<evidence type="ECO:0000313" key="1">
    <source>
        <dbReference type="EMBL" id="GIH15462.1"/>
    </source>
</evidence>